<evidence type="ECO:0000313" key="3">
    <source>
        <dbReference type="EMBL" id="TMM66326.1"/>
    </source>
</evidence>
<dbReference type="EMBL" id="VAVY01000001">
    <property type="protein sequence ID" value="TMM66326.1"/>
    <property type="molecule type" value="Genomic_DNA"/>
</dbReference>
<organism evidence="3 4">
    <name type="scientific">Pseudomonas protegens</name>
    <dbReference type="NCBI Taxonomy" id="380021"/>
    <lineage>
        <taxon>Bacteria</taxon>
        <taxon>Pseudomonadati</taxon>
        <taxon>Pseudomonadota</taxon>
        <taxon>Gammaproteobacteria</taxon>
        <taxon>Pseudomonadales</taxon>
        <taxon>Pseudomonadaceae</taxon>
        <taxon>Pseudomonas</taxon>
    </lineage>
</organism>
<keyword evidence="4" id="KW-1185">Reference proteome</keyword>
<accession>A0ABY2VQH0</accession>
<evidence type="ECO:0000256" key="1">
    <source>
        <dbReference type="ARBA" id="ARBA00023157"/>
    </source>
</evidence>
<keyword evidence="1" id="KW-1015">Disulfide bond</keyword>
<comment type="caution">
    <text evidence="3">The sequence shown here is derived from an EMBL/GenBank/DDBJ whole genome shotgun (WGS) entry which is preliminary data.</text>
</comment>
<feature type="domain" description="Invertebrate defensins family profile" evidence="2">
    <location>
        <begin position="2"/>
        <end position="24"/>
    </location>
</feature>
<dbReference type="Proteomes" id="UP000310095">
    <property type="component" value="Unassembled WGS sequence"/>
</dbReference>
<protein>
    <recommendedName>
        <fullName evidence="2">Invertebrate defensins family profile domain-containing protein</fullName>
    </recommendedName>
</protein>
<dbReference type="Pfam" id="PF01097">
    <property type="entry name" value="Defensin_2"/>
    <property type="match status" value="1"/>
</dbReference>
<proteinExistence type="predicted"/>
<name>A0ABY2VQH0_9PSED</name>
<reference evidence="3 4" key="1">
    <citation type="submission" date="2019-05" db="EMBL/GenBank/DDBJ databases">
        <title>Identification and Biocontrol Activity Analysis of Biocontrol Strain PF-1 Based on Genome-wide Data.</title>
        <authorList>
            <person name="Qi J."/>
        </authorList>
    </citation>
    <scope>NUCLEOTIDE SEQUENCE [LARGE SCALE GENOMIC DNA]</scope>
    <source>
        <strain evidence="3 4">PF-1</strain>
    </source>
</reference>
<dbReference type="InterPro" id="IPR001542">
    <property type="entry name" value="Defensin_invertebrate/fungal"/>
</dbReference>
<sequence length="32" mass="3722">MHHHCSSSGRNGEYCQSKWVSNCRHRSSNCGW</sequence>
<evidence type="ECO:0000313" key="4">
    <source>
        <dbReference type="Proteomes" id="UP000310095"/>
    </source>
</evidence>
<evidence type="ECO:0000259" key="2">
    <source>
        <dbReference type="Pfam" id="PF01097"/>
    </source>
</evidence>
<gene>
    <name evidence="3" type="ORF">FEF10_02365</name>
</gene>